<evidence type="ECO:0000313" key="5">
    <source>
        <dbReference type="EMBL" id="KXG85179.1"/>
    </source>
</evidence>
<dbReference type="PANTHER" id="PTHR42659:SF2">
    <property type="entry name" value="XANTHINE DEHYDROGENASE SUBUNIT C-RELATED"/>
    <property type="match status" value="1"/>
</dbReference>
<dbReference type="GO" id="GO:0071949">
    <property type="term" value="F:FAD binding"/>
    <property type="evidence" value="ECO:0007669"/>
    <property type="project" value="InterPro"/>
</dbReference>
<dbReference type="Proteomes" id="UP000070498">
    <property type="component" value="Unassembled WGS sequence"/>
</dbReference>
<keyword evidence="2" id="KW-0274">FAD</keyword>
<dbReference type="AlphaFoldDB" id="A0A135P1C1"/>
<dbReference type="SUPFAM" id="SSF56176">
    <property type="entry name" value="FAD-binding/transporter-associated domain-like"/>
    <property type="match status" value="1"/>
</dbReference>
<accession>A0A135P1C1</accession>
<dbReference type="RefSeq" id="WP_067646659.1">
    <property type="nucleotide sequence ID" value="NZ_KQ961026.1"/>
</dbReference>
<dbReference type="InterPro" id="IPR005107">
    <property type="entry name" value="CO_DH_flav_C"/>
</dbReference>
<sequence length="284" mass="29957">MFDNLERSLTVAGTIEEALAAKRQGAAILAGGTWLMRDPRRGVDLPQALVSLHAIAGLKAIYISDDTITIGAAVTHEALGQALLGLAGFEAVALAASSSANPAIRRVATLGGNLCTPGFAAADLLPALLAVDAIVELRATQAPLRMPLACFLANREQVLADAILTSVIISRDIIASAHVRLPLRRAGDYPVAIVSCALSSKGQIQIAVGSVEEVARRWTKLEEAFSREPGGRPASAQIAASLAETCNDFEGRNGIEADGWYRRQVLPTLVRRGLEALSHKEDAR</sequence>
<dbReference type="InterPro" id="IPR016167">
    <property type="entry name" value="FAD-bd_PCMH_sub1"/>
</dbReference>
<comment type="caution">
    <text evidence="5">The sequence shown here is derived from an EMBL/GenBank/DDBJ whole genome shotgun (WGS) entry which is preliminary data.</text>
</comment>
<dbReference type="InterPro" id="IPR036683">
    <property type="entry name" value="CO_DH_flav_C_dom_sf"/>
</dbReference>
<dbReference type="Gene3D" id="3.30.43.10">
    <property type="entry name" value="Uridine Diphospho-n-acetylenolpyruvylglucosamine Reductase, domain 2"/>
    <property type="match status" value="1"/>
</dbReference>
<dbReference type="GO" id="GO:0016491">
    <property type="term" value="F:oxidoreductase activity"/>
    <property type="evidence" value="ECO:0007669"/>
    <property type="project" value="UniProtKB-KW"/>
</dbReference>
<dbReference type="SMART" id="SM01092">
    <property type="entry name" value="CO_deh_flav_C"/>
    <property type="match status" value="1"/>
</dbReference>
<reference evidence="5 6" key="1">
    <citation type="submission" date="2015-11" db="EMBL/GenBank/DDBJ databases">
        <title>Draft genome sequence of Agrobacterium sp. R89-1.</title>
        <authorList>
            <person name="Zahradnik J."/>
            <person name="Kyslikova E."/>
            <person name="Palyzova A."/>
            <person name="Kyslik P."/>
        </authorList>
    </citation>
    <scope>NUCLEOTIDE SEQUENCE [LARGE SCALE GENOMIC DNA]</scope>
    <source>
        <strain evidence="5 6">R89-1</strain>
    </source>
</reference>
<dbReference type="EMBL" id="LNUW01000034">
    <property type="protein sequence ID" value="KXG85179.1"/>
    <property type="molecule type" value="Genomic_DNA"/>
</dbReference>
<gene>
    <name evidence="5" type="ORF">ATO67_08155</name>
</gene>
<evidence type="ECO:0000256" key="1">
    <source>
        <dbReference type="ARBA" id="ARBA00022630"/>
    </source>
</evidence>
<protein>
    <submittedName>
        <fullName evidence="5">Molybdopterin dehydrogenase</fullName>
    </submittedName>
</protein>
<keyword evidence="6" id="KW-1185">Reference proteome</keyword>
<evidence type="ECO:0000313" key="6">
    <source>
        <dbReference type="Proteomes" id="UP000070498"/>
    </source>
</evidence>
<dbReference type="InterPro" id="IPR016166">
    <property type="entry name" value="FAD-bd_PCMH"/>
</dbReference>
<dbReference type="InterPro" id="IPR016169">
    <property type="entry name" value="FAD-bd_PCMH_sub2"/>
</dbReference>
<keyword evidence="3" id="KW-0560">Oxidoreductase</keyword>
<keyword evidence="1" id="KW-0285">Flavoprotein</keyword>
<feature type="domain" description="FAD-binding PCMH-type" evidence="4">
    <location>
        <begin position="2"/>
        <end position="184"/>
    </location>
</feature>
<evidence type="ECO:0000256" key="2">
    <source>
        <dbReference type="ARBA" id="ARBA00022827"/>
    </source>
</evidence>
<proteinExistence type="predicted"/>
<dbReference type="InterPro" id="IPR051312">
    <property type="entry name" value="Diverse_Substr_Oxidored"/>
</dbReference>
<dbReference type="Pfam" id="PF00941">
    <property type="entry name" value="FAD_binding_5"/>
    <property type="match status" value="1"/>
</dbReference>
<evidence type="ECO:0000256" key="3">
    <source>
        <dbReference type="ARBA" id="ARBA00023002"/>
    </source>
</evidence>
<dbReference type="SUPFAM" id="SSF55447">
    <property type="entry name" value="CO dehydrogenase flavoprotein C-terminal domain-like"/>
    <property type="match status" value="1"/>
</dbReference>
<dbReference type="PROSITE" id="PS51387">
    <property type="entry name" value="FAD_PCMH"/>
    <property type="match status" value="1"/>
</dbReference>
<organism evidence="5 6">
    <name type="scientific">Agrobacterium bohemicum</name>
    <dbReference type="NCBI Taxonomy" id="2052828"/>
    <lineage>
        <taxon>Bacteria</taxon>
        <taxon>Pseudomonadati</taxon>
        <taxon>Pseudomonadota</taxon>
        <taxon>Alphaproteobacteria</taxon>
        <taxon>Hyphomicrobiales</taxon>
        <taxon>Rhizobiaceae</taxon>
        <taxon>Rhizobium/Agrobacterium group</taxon>
        <taxon>Agrobacterium</taxon>
    </lineage>
</organism>
<dbReference type="OrthoDB" id="7907344at2"/>
<dbReference type="PANTHER" id="PTHR42659">
    <property type="entry name" value="XANTHINE DEHYDROGENASE SUBUNIT C-RELATED"/>
    <property type="match status" value="1"/>
</dbReference>
<name>A0A135P1C1_9HYPH</name>
<dbReference type="Gene3D" id="3.30.390.50">
    <property type="entry name" value="CO dehydrogenase flavoprotein, C-terminal domain"/>
    <property type="match status" value="1"/>
</dbReference>
<dbReference type="InterPro" id="IPR002346">
    <property type="entry name" value="Mopterin_DH_FAD-bd"/>
</dbReference>
<dbReference type="Gene3D" id="3.30.465.10">
    <property type="match status" value="1"/>
</dbReference>
<dbReference type="STRING" id="2052828.ATO67_08155"/>
<dbReference type="InterPro" id="IPR036318">
    <property type="entry name" value="FAD-bd_PCMH-like_sf"/>
</dbReference>
<evidence type="ECO:0000259" key="4">
    <source>
        <dbReference type="PROSITE" id="PS51387"/>
    </source>
</evidence>